<dbReference type="CDD" id="cd00090">
    <property type="entry name" value="HTH_ARSR"/>
    <property type="match status" value="1"/>
</dbReference>
<keyword evidence="3" id="KW-1185">Reference proteome</keyword>
<protein>
    <submittedName>
        <fullName evidence="2">Helix-turn-helix domain-containing protein</fullName>
    </submittedName>
</protein>
<evidence type="ECO:0000313" key="3">
    <source>
        <dbReference type="Proteomes" id="UP001499933"/>
    </source>
</evidence>
<evidence type="ECO:0000259" key="1">
    <source>
        <dbReference type="SMART" id="SM00418"/>
    </source>
</evidence>
<dbReference type="InterPro" id="IPR036388">
    <property type="entry name" value="WH-like_DNA-bd_sf"/>
</dbReference>
<gene>
    <name evidence="2" type="ORF">GCM10009776_31980</name>
</gene>
<dbReference type="Pfam" id="PF12840">
    <property type="entry name" value="HTH_20"/>
    <property type="match status" value="1"/>
</dbReference>
<name>A0ABN2RBJ5_9MICO</name>
<dbReference type="SMART" id="SM00418">
    <property type="entry name" value="HTH_ARSR"/>
    <property type="match status" value="1"/>
</dbReference>
<comment type="caution">
    <text evidence="2">The sequence shown here is derived from an EMBL/GenBank/DDBJ whole genome shotgun (WGS) entry which is preliminary data.</text>
</comment>
<dbReference type="Gene3D" id="1.10.10.10">
    <property type="entry name" value="Winged helix-like DNA-binding domain superfamily/Winged helix DNA-binding domain"/>
    <property type="match status" value="1"/>
</dbReference>
<dbReference type="InterPro" id="IPR036390">
    <property type="entry name" value="WH_DNA-bd_sf"/>
</dbReference>
<dbReference type="EMBL" id="BAAAOG010000008">
    <property type="protein sequence ID" value="GAA1966591.1"/>
    <property type="molecule type" value="Genomic_DNA"/>
</dbReference>
<dbReference type="InterPro" id="IPR011991">
    <property type="entry name" value="ArsR-like_HTH"/>
</dbReference>
<sequence>MEMLAENRLDAVGVLSDPRRHQLYRLVAASDRPLSRDQAAEAAGMPRSTAALHLDRLVEAGLLTVERRRLTGRSGPGAGRPTKLYRATQADVIASVPERHYELAGELLAAAIERAERDAVSIRNALDAEAHETGLKIGRSHASLEGALTGCGYAPADDGAGGFTLENCPFHVLASRHTPLVCGANLALLQGVVEATGDERMPALEPASGRCCVAIRPPSEAIHPHE</sequence>
<evidence type="ECO:0000313" key="2">
    <source>
        <dbReference type="EMBL" id="GAA1966591.1"/>
    </source>
</evidence>
<accession>A0ABN2RBJ5</accession>
<dbReference type="Proteomes" id="UP001499933">
    <property type="component" value="Unassembled WGS sequence"/>
</dbReference>
<dbReference type="SUPFAM" id="SSF46785">
    <property type="entry name" value="Winged helix' DNA-binding domain"/>
    <property type="match status" value="1"/>
</dbReference>
<dbReference type="InterPro" id="IPR001845">
    <property type="entry name" value="HTH_ArsR_DNA-bd_dom"/>
</dbReference>
<dbReference type="RefSeq" id="WP_344096508.1">
    <property type="nucleotide sequence ID" value="NZ_BAAAOG010000008.1"/>
</dbReference>
<reference evidence="2 3" key="1">
    <citation type="journal article" date="2019" name="Int. J. Syst. Evol. Microbiol.">
        <title>The Global Catalogue of Microorganisms (GCM) 10K type strain sequencing project: providing services to taxonomists for standard genome sequencing and annotation.</title>
        <authorList>
            <consortium name="The Broad Institute Genomics Platform"/>
            <consortium name="The Broad Institute Genome Sequencing Center for Infectious Disease"/>
            <person name="Wu L."/>
            <person name="Ma J."/>
        </authorList>
    </citation>
    <scope>NUCLEOTIDE SEQUENCE [LARGE SCALE GENOMIC DNA]</scope>
    <source>
        <strain evidence="2 3">JCM 14901</strain>
    </source>
</reference>
<organism evidence="2 3">
    <name type="scientific">Microbacterium deminutum</name>
    <dbReference type="NCBI Taxonomy" id="344164"/>
    <lineage>
        <taxon>Bacteria</taxon>
        <taxon>Bacillati</taxon>
        <taxon>Actinomycetota</taxon>
        <taxon>Actinomycetes</taxon>
        <taxon>Micrococcales</taxon>
        <taxon>Microbacteriaceae</taxon>
        <taxon>Microbacterium</taxon>
    </lineage>
</organism>
<proteinExistence type="predicted"/>
<feature type="domain" description="HTH arsR-type" evidence="1">
    <location>
        <begin position="11"/>
        <end position="113"/>
    </location>
</feature>